<name>A0A6V7JLA6_9HYME</name>
<dbReference type="InterPro" id="IPR041588">
    <property type="entry name" value="Integrase_H2C2"/>
</dbReference>
<proteinExistence type="predicted"/>
<dbReference type="InterPro" id="IPR052160">
    <property type="entry name" value="Gypsy_RT_Integrase-like"/>
</dbReference>
<dbReference type="Pfam" id="PF12259">
    <property type="entry name" value="Baculo_F"/>
    <property type="match status" value="1"/>
</dbReference>
<protein>
    <recommendedName>
        <fullName evidence="1">Integrase zinc-binding domain-containing protein</fullName>
    </recommendedName>
</protein>
<dbReference type="InterPro" id="IPR022048">
    <property type="entry name" value="Envelope_fusion-like"/>
</dbReference>
<dbReference type="FunFam" id="1.10.340.70:FF:000001">
    <property type="entry name" value="Retrovirus-related Pol polyprotein from transposon gypsy-like Protein"/>
    <property type="match status" value="1"/>
</dbReference>
<dbReference type="PANTHER" id="PTHR47266">
    <property type="entry name" value="ENDONUCLEASE-RELATED"/>
    <property type="match status" value="1"/>
</dbReference>
<feature type="domain" description="Integrase zinc-binding" evidence="1">
    <location>
        <begin position="73"/>
        <end position="130"/>
    </location>
</feature>
<dbReference type="AlphaFoldDB" id="A0A6V7JLA6"/>
<sequence length="707" mass="81826">MIPNTIVEVKKNKSSTTIVNKSPEVITTEIPHSQITKIPQTAKIFNLTNELENNSTENNSKTLYNNSRVNHLNKEEIEKILEEYHSNELNNHYGFHKTYSRIKEKFSWPNMKTDIRKFIKNCHSCQTHKVKFKPNKRQSEITNTSCKPFEKLKTDVVDPLPINENGNQFIATNQNDSTNHSVEYPTANYKTKIIAKALFIFILTLSITHTSCSHYSNQLLTQSSGLFYDKLGQVQISNSHLTLLSHINITYINDARTILLRHYADTVILCDKLSTKFKTGTHVDYQCKFTMQLISGELDNIKKKNLILAQLLGIEGKSNIRRGLMNGVSYALKWLFGTPDVDDAQYYADSIQMLVSDDKQVQTLLKSQIQVITNTIKNFNNSISSLKYHEETMNTNLEKLNSFMDQTDLRFSRLTLETRITEHISMLQTLSIRINREYSEIIDTINLGKHNILSPLILTPQILFDELNKYHGEYDLVVKPEQKNIPLIYNLMSIQIVSIESQIIFVMKIPLVKPMIYDLYQLYPLPIQRDNSSYFSYIEPKKPYLLLSITKTQYMTLSTLMNCHKYQTERYICSDLPTMKTTDQPSCEVLLMSPHINHIPEDCDIKTIKAIIETWKDISHNQWIYVLQKPTTMTVICHEEKDIIEDIILHQTGLIKLSSNCKGYTNLYFLEPTDHAGKNLSFHVPKINIIDAVKCEEEDKQRSRLPF</sequence>
<evidence type="ECO:0000313" key="2">
    <source>
        <dbReference type="EMBL" id="CAD1550876.1"/>
    </source>
</evidence>
<accession>A0A6V7JLA6</accession>
<organism evidence="2">
    <name type="scientific">Bracon brevicornis</name>
    <dbReference type="NCBI Taxonomy" id="1563983"/>
    <lineage>
        <taxon>Eukaryota</taxon>
        <taxon>Metazoa</taxon>
        <taxon>Ecdysozoa</taxon>
        <taxon>Arthropoda</taxon>
        <taxon>Hexapoda</taxon>
        <taxon>Insecta</taxon>
        <taxon>Pterygota</taxon>
        <taxon>Neoptera</taxon>
        <taxon>Endopterygota</taxon>
        <taxon>Hymenoptera</taxon>
        <taxon>Apocrita</taxon>
        <taxon>Ichneumonoidea</taxon>
        <taxon>Braconidae</taxon>
        <taxon>Braconinae</taxon>
        <taxon>Bracon</taxon>
    </lineage>
</organism>
<dbReference type="Pfam" id="PF17921">
    <property type="entry name" value="Integrase_H2C2"/>
    <property type="match status" value="1"/>
</dbReference>
<dbReference type="EMBL" id="CADCXW020000016">
    <property type="protein sequence ID" value="CAD1550876.1"/>
    <property type="molecule type" value="Genomic_DNA"/>
</dbReference>
<dbReference type="Gene3D" id="1.10.340.70">
    <property type="match status" value="1"/>
</dbReference>
<gene>
    <name evidence="2" type="ORF">BBRV_LOCUS51390</name>
</gene>
<evidence type="ECO:0000259" key="1">
    <source>
        <dbReference type="Pfam" id="PF17921"/>
    </source>
</evidence>
<reference evidence="2" key="1">
    <citation type="submission" date="2020-07" db="EMBL/GenBank/DDBJ databases">
        <authorList>
            <person name="Ferguson B K."/>
        </authorList>
    </citation>
    <scope>NUCLEOTIDE SEQUENCE</scope>
    <source>
        <strain evidence="2">L06</strain>
    </source>
</reference>